<name>A0ABY2XRB9_9GAMM</name>
<dbReference type="Proteomes" id="UP000739180">
    <property type="component" value="Unassembled WGS sequence"/>
</dbReference>
<sequence>MFSSPLAARLRHRGVHYARAIAGATFLTMLSASAALGMPGAFLRPLGDEFGWNTEQISSALALRFVLFGLMAPFSAMRIERFGRRRTMTTAHLLVAGGGAPDPQTGRPGQRLSGPQSTSNTLYSGPSG</sequence>
<gene>
    <name evidence="3" type="ORF">FGS76_02605</name>
</gene>
<feature type="region of interest" description="Disordered" evidence="1">
    <location>
        <begin position="95"/>
        <end position="128"/>
    </location>
</feature>
<dbReference type="SUPFAM" id="SSF103473">
    <property type="entry name" value="MFS general substrate transporter"/>
    <property type="match status" value="1"/>
</dbReference>
<keyword evidence="2" id="KW-0472">Membrane</keyword>
<protein>
    <submittedName>
        <fullName evidence="3">MFS transporter</fullName>
    </submittedName>
</protein>
<comment type="caution">
    <text evidence="3">The sequence shown here is derived from an EMBL/GenBank/DDBJ whole genome shotgun (WGS) entry which is preliminary data.</text>
</comment>
<reference evidence="3 4" key="1">
    <citation type="submission" date="2019-05" db="EMBL/GenBank/DDBJ databases">
        <title>Genome of Alcanivorax gelatiniphagus, an oil degrading marine bacteria.</title>
        <authorList>
            <person name="Kwon K.K."/>
        </authorList>
    </citation>
    <scope>NUCLEOTIDE SEQUENCE [LARGE SCALE GENOMIC DNA]</scope>
    <source>
        <strain evidence="3 4">MEBiC 08158</strain>
    </source>
</reference>
<dbReference type="RefSeq" id="WP_138771063.1">
    <property type="nucleotide sequence ID" value="NZ_JBHSSX010000107.1"/>
</dbReference>
<evidence type="ECO:0000256" key="2">
    <source>
        <dbReference type="SAM" id="Phobius"/>
    </source>
</evidence>
<keyword evidence="4" id="KW-1185">Reference proteome</keyword>
<dbReference type="Gene3D" id="1.20.1250.20">
    <property type="entry name" value="MFS general substrate transporter like domains"/>
    <property type="match status" value="1"/>
</dbReference>
<feature type="transmembrane region" description="Helical" evidence="2">
    <location>
        <begin position="20"/>
        <end position="41"/>
    </location>
</feature>
<keyword evidence="2" id="KW-1133">Transmembrane helix</keyword>
<dbReference type="EMBL" id="VCQT01000012">
    <property type="protein sequence ID" value="TMW14697.1"/>
    <property type="molecule type" value="Genomic_DNA"/>
</dbReference>
<accession>A0ABY2XRB9</accession>
<evidence type="ECO:0000313" key="4">
    <source>
        <dbReference type="Proteomes" id="UP000739180"/>
    </source>
</evidence>
<evidence type="ECO:0000313" key="3">
    <source>
        <dbReference type="EMBL" id="TMW14697.1"/>
    </source>
</evidence>
<keyword evidence="2" id="KW-0812">Transmembrane</keyword>
<feature type="transmembrane region" description="Helical" evidence="2">
    <location>
        <begin position="61"/>
        <end position="79"/>
    </location>
</feature>
<feature type="compositionally biased region" description="Polar residues" evidence="1">
    <location>
        <begin position="113"/>
        <end position="128"/>
    </location>
</feature>
<dbReference type="InterPro" id="IPR036259">
    <property type="entry name" value="MFS_trans_sf"/>
</dbReference>
<evidence type="ECO:0000256" key="1">
    <source>
        <dbReference type="SAM" id="MobiDB-lite"/>
    </source>
</evidence>
<organism evidence="3 4">
    <name type="scientific">Alloalcanivorax gelatiniphagus</name>
    <dbReference type="NCBI Taxonomy" id="1194167"/>
    <lineage>
        <taxon>Bacteria</taxon>
        <taxon>Pseudomonadati</taxon>
        <taxon>Pseudomonadota</taxon>
        <taxon>Gammaproteobacteria</taxon>
        <taxon>Oceanospirillales</taxon>
        <taxon>Alcanivoracaceae</taxon>
        <taxon>Alloalcanivorax</taxon>
    </lineage>
</organism>
<proteinExistence type="predicted"/>